<evidence type="ECO:0000313" key="4">
    <source>
        <dbReference type="Proteomes" id="UP001595724"/>
    </source>
</evidence>
<gene>
    <name evidence="3" type="ORF">ACFOM9_11285</name>
</gene>
<proteinExistence type="predicted"/>
<feature type="chain" id="PRO_5046398528" description="Lipoprotein" evidence="2">
    <location>
        <begin position="24"/>
        <end position="315"/>
    </location>
</feature>
<organism evidence="3 4">
    <name type="scientific">Luteimonas notoginsengisoli</name>
    <dbReference type="NCBI Taxonomy" id="1578200"/>
    <lineage>
        <taxon>Bacteria</taxon>
        <taxon>Pseudomonadati</taxon>
        <taxon>Pseudomonadota</taxon>
        <taxon>Gammaproteobacteria</taxon>
        <taxon>Lysobacterales</taxon>
        <taxon>Lysobacteraceae</taxon>
        <taxon>Luteimonas</taxon>
    </lineage>
</organism>
<dbReference type="EMBL" id="JBHRYF010000008">
    <property type="protein sequence ID" value="MFC3660651.1"/>
    <property type="molecule type" value="Genomic_DNA"/>
</dbReference>
<keyword evidence="4" id="KW-1185">Reference proteome</keyword>
<evidence type="ECO:0000313" key="3">
    <source>
        <dbReference type="EMBL" id="MFC3660651.1"/>
    </source>
</evidence>
<sequence>MRRCWTPLLLACLCTLVAACRPAADAPVPATPAPGADKPAQAVRLLTRHLRDNALDAYARDAVPPDLHARLETAWREGRTRWPLDELPLGEHLPGVLAALEAPEAEARWGKVFDRQFANADREIDSTAATLGLFGVQYVQNEGDFSDAEREHYTQIVTAMSRWAQAAPLSDPGRAHAALPRLAAAARRTGLASEADFARLGMDDSLRRMAPFAAAVKQALAGYGLDLDASLDALDASLQSQTGDTARVRMRYVLAGEPVDTVVEVERHDGRWYLSDVLRHARAALDRPAAAPAGPVDAPAAAKPRPAAAGRPPSA</sequence>
<accession>A0ABV7UUK5</accession>
<feature type="signal peptide" evidence="2">
    <location>
        <begin position="1"/>
        <end position="23"/>
    </location>
</feature>
<reference evidence="4" key="1">
    <citation type="journal article" date="2019" name="Int. J. Syst. Evol. Microbiol.">
        <title>The Global Catalogue of Microorganisms (GCM) 10K type strain sequencing project: providing services to taxonomists for standard genome sequencing and annotation.</title>
        <authorList>
            <consortium name="The Broad Institute Genomics Platform"/>
            <consortium name="The Broad Institute Genome Sequencing Center for Infectious Disease"/>
            <person name="Wu L."/>
            <person name="Ma J."/>
        </authorList>
    </citation>
    <scope>NUCLEOTIDE SEQUENCE [LARGE SCALE GENOMIC DNA]</scope>
    <source>
        <strain evidence="4">KCTC 42211</strain>
    </source>
</reference>
<protein>
    <recommendedName>
        <fullName evidence="5">Lipoprotein</fullName>
    </recommendedName>
</protein>
<keyword evidence="2" id="KW-0732">Signal</keyword>
<comment type="caution">
    <text evidence="3">The sequence shown here is derived from an EMBL/GenBank/DDBJ whole genome shotgun (WGS) entry which is preliminary data.</text>
</comment>
<evidence type="ECO:0000256" key="2">
    <source>
        <dbReference type="SAM" id="SignalP"/>
    </source>
</evidence>
<evidence type="ECO:0000256" key="1">
    <source>
        <dbReference type="SAM" id="MobiDB-lite"/>
    </source>
</evidence>
<dbReference type="RefSeq" id="WP_386710468.1">
    <property type="nucleotide sequence ID" value="NZ_JBHRYF010000008.1"/>
</dbReference>
<dbReference type="PROSITE" id="PS51257">
    <property type="entry name" value="PROKAR_LIPOPROTEIN"/>
    <property type="match status" value="1"/>
</dbReference>
<evidence type="ECO:0008006" key="5">
    <source>
        <dbReference type="Google" id="ProtNLM"/>
    </source>
</evidence>
<feature type="region of interest" description="Disordered" evidence="1">
    <location>
        <begin position="288"/>
        <end position="315"/>
    </location>
</feature>
<dbReference type="Proteomes" id="UP001595724">
    <property type="component" value="Unassembled WGS sequence"/>
</dbReference>
<name>A0ABV7UUK5_9GAMM</name>